<name>A0A9P8K2D7_AURME</name>
<dbReference type="Pfam" id="PF25534">
    <property type="entry name" value="DUF7918"/>
    <property type="match status" value="1"/>
</dbReference>
<gene>
    <name evidence="3" type="ORF">KCU98_g705</name>
</gene>
<organism evidence="3 4">
    <name type="scientific">Aureobasidium melanogenum</name>
    <name type="common">Aureobasidium pullulans var. melanogenum</name>
    <dbReference type="NCBI Taxonomy" id="46634"/>
    <lineage>
        <taxon>Eukaryota</taxon>
        <taxon>Fungi</taxon>
        <taxon>Dikarya</taxon>
        <taxon>Ascomycota</taxon>
        <taxon>Pezizomycotina</taxon>
        <taxon>Dothideomycetes</taxon>
        <taxon>Dothideomycetidae</taxon>
        <taxon>Dothideales</taxon>
        <taxon>Saccotheciaceae</taxon>
        <taxon>Aureobasidium</taxon>
    </lineage>
</organism>
<dbReference type="AlphaFoldDB" id="A0A9P8K2D7"/>
<keyword evidence="4" id="KW-1185">Reference proteome</keyword>
<evidence type="ECO:0000313" key="4">
    <source>
        <dbReference type="Proteomes" id="UP000729357"/>
    </source>
</evidence>
<proteinExistence type="predicted"/>
<dbReference type="InterPro" id="IPR057678">
    <property type="entry name" value="DUF7918"/>
</dbReference>
<feature type="domain" description="DUF7918" evidence="2">
    <location>
        <begin position="97"/>
        <end position="314"/>
    </location>
</feature>
<reference evidence="3" key="2">
    <citation type="submission" date="2021-08" db="EMBL/GenBank/DDBJ databases">
        <authorList>
            <person name="Gostincar C."/>
            <person name="Sun X."/>
            <person name="Song Z."/>
            <person name="Gunde-Cimerman N."/>
        </authorList>
    </citation>
    <scope>NUCLEOTIDE SEQUENCE</scope>
    <source>
        <strain evidence="3">EXF-9298</strain>
    </source>
</reference>
<evidence type="ECO:0000313" key="3">
    <source>
        <dbReference type="EMBL" id="KAG9990998.1"/>
    </source>
</evidence>
<evidence type="ECO:0000256" key="1">
    <source>
        <dbReference type="SAM" id="MobiDB-lite"/>
    </source>
</evidence>
<comment type="caution">
    <text evidence="3">The sequence shown here is derived from an EMBL/GenBank/DDBJ whole genome shotgun (WGS) entry which is preliminary data.</text>
</comment>
<protein>
    <recommendedName>
        <fullName evidence="2">DUF7918 domain-containing protein</fullName>
    </recommendedName>
</protein>
<feature type="region of interest" description="Disordered" evidence="1">
    <location>
        <begin position="352"/>
        <end position="378"/>
    </location>
</feature>
<evidence type="ECO:0000259" key="2">
    <source>
        <dbReference type="Pfam" id="PF25534"/>
    </source>
</evidence>
<dbReference type="PANTHER" id="PTHR36223:SF1">
    <property type="entry name" value="TRANSCRIPTION ELONGATION FACTOR EAF N-TERMINAL DOMAIN-CONTAINING PROTEIN"/>
    <property type="match status" value="1"/>
</dbReference>
<dbReference type="PANTHER" id="PTHR36223">
    <property type="entry name" value="BETA-LACTAMASE-TYPE TRANSPEPTIDASE FOLD DOMAIN CONTAINING PROTEIN"/>
    <property type="match status" value="1"/>
</dbReference>
<accession>A0A9P8K2D7</accession>
<dbReference type="Proteomes" id="UP000729357">
    <property type="component" value="Unassembled WGS sequence"/>
</dbReference>
<sequence>MASRTYVAASSSSSSSIIIIIITTAKTNLKLDGDSDDLCRAIHDRFTWIVARNQVSVQWLRNGTQQPDDSSIIRRRRSRPLPIYFLIVMAILENYDGVQATIVVDGKDLPEYQEPDTKDETHTVTRYVEAIDDANFSIKILIAPGTEFRASCLGVQSLVDGKWVGTQAVRSGDVREEPYIMDHRGITLENGNIRLLRFNRVNHITADDSSQAEDLERNEHVGKIEVEIFDLDLTERRSHLHQKPSDNHNSVSEKAVKGQAVSHRCSLGPEIDDLGAAEAWDYRLARPGAAPASRYVFYYRSRAALKDLMIIPRTPSPVPLEDRPEEDLGAEEKTELIRSLKAKLANTVPTKKEVKRELEEDDQYASRPRPKRHVSNPPIYFELNENDTFTEVKKQKDVIVLDWFFAHRPKSAPRSRECCIEPREWRRSR</sequence>
<reference evidence="3" key="1">
    <citation type="journal article" date="2021" name="J Fungi (Basel)">
        <title>Virulence traits and population genomics of the black yeast Aureobasidium melanogenum.</title>
        <authorList>
            <person name="Cernosa A."/>
            <person name="Sun X."/>
            <person name="Gostincar C."/>
            <person name="Fang C."/>
            <person name="Gunde-Cimerman N."/>
            <person name="Song Z."/>
        </authorList>
    </citation>
    <scope>NUCLEOTIDE SEQUENCE</scope>
    <source>
        <strain evidence="3">EXF-9298</strain>
    </source>
</reference>
<dbReference type="EMBL" id="JAHFXS010000009">
    <property type="protein sequence ID" value="KAG9990998.1"/>
    <property type="molecule type" value="Genomic_DNA"/>
</dbReference>
<feature type="non-terminal residue" evidence="3">
    <location>
        <position position="1"/>
    </location>
</feature>